<evidence type="ECO:0000313" key="3">
    <source>
        <dbReference type="Proteomes" id="UP000050421"/>
    </source>
</evidence>
<gene>
    <name evidence="2" type="ORF">HLUCCX10_17755</name>
</gene>
<keyword evidence="1" id="KW-0812">Transmembrane</keyword>
<feature type="transmembrane region" description="Helical" evidence="1">
    <location>
        <begin position="61"/>
        <end position="78"/>
    </location>
</feature>
<evidence type="ECO:0000313" key="2">
    <source>
        <dbReference type="EMBL" id="KPQ06504.1"/>
    </source>
</evidence>
<feature type="transmembrane region" description="Helical" evidence="1">
    <location>
        <begin position="84"/>
        <end position="103"/>
    </location>
</feature>
<organism evidence="2 3">
    <name type="scientific">Algoriphagus marincola HL-49</name>
    <dbReference type="NCBI Taxonomy" id="1305737"/>
    <lineage>
        <taxon>Bacteria</taxon>
        <taxon>Pseudomonadati</taxon>
        <taxon>Bacteroidota</taxon>
        <taxon>Cytophagia</taxon>
        <taxon>Cytophagales</taxon>
        <taxon>Cyclobacteriaceae</taxon>
        <taxon>Algoriphagus</taxon>
    </lineage>
</organism>
<dbReference type="PATRIC" id="fig|1305737.6.peg.858"/>
<accession>A0A0P7ZQ32</accession>
<keyword evidence="1" id="KW-0472">Membrane</keyword>
<dbReference type="AlphaFoldDB" id="A0A0P7ZQ32"/>
<dbReference type="Proteomes" id="UP000050421">
    <property type="component" value="Unassembled WGS sequence"/>
</dbReference>
<protein>
    <submittedName>
        <fullName evidence="2">Uncharacterized protein</fullName>
    </submittedName>
</protein>
<reference evidence="2 3" key="1">
    <citation type="submission" date="2015-09" db="EMBL/GenBank/DDBJ databases">
        <title>Identification and resolution of microdiversity through metagenomic sequencing of parallel consortia.</title>
        <authorList>
            <person name="Nelson W.C."/>
            <person name="Romine M.F."/>
            <person name="Lindemann S.R."/>
        </authorList>
    </citation>
    <scope>NUCLEOTIDE SEQUENCE [LARGE SCALE GENOMIC DNA]</scope>
    <source>
        <strain evidence="2">HL-49</strain>
    </source>
</reference>
<comment type="caution">
    <text evidence="2">The sequence shown here is derived from an EMBL/GenBank/DDBJ whole genome shotgun (WGS) entry which is preliminary data.</text>
</comment>
<name>A0A0P7ZQ32_9BACT</name>
<keyword evidence="1" id="KW-1133">Transmembrane helix</keyword>
<feature type="transmembrane region" description="Helical" evidence="1">
    <location>
        <begin position="34"/>
        <end position="52"/>
    </location>
</feature>
<dbReference type="EMBL" id="LJXT01000180">
    <property type="protein sequence ID" value="KPQ06504.1"/>
    <property type="molecule type" value="Genomic_DNA"/>
</dbReference>
<sequence length="113" mass="13064">MELNSLLHKLFFFLIAIVLVAKVMNWFLDFNSEINTMISATMFSLIGMAYIYTGLFWDKKLIQTIFILCGIFLIGMNFLNETTWISIMAIICLLIPMVIGRISSKDKKELIEQ</sequence>
<proteinExistence type="predicted"/>
<evidence type="ECO:0000256" key="1">
    <source>
        <dbReference type="SAM" id="Phobius"/>
    </source>
</evidence>
<feature type="transmembrane region" description="Helical" evidence="1">
    <location>
        <begin position="7"/>
        <end position="28"/>
    </location>
</feature>